<dbReference type="InterPro" id="IPR052548">
    <property type="entry name" value="Type_VII_TA_antitoxin"/>
</dbReference>
<evidence type="ECO:0000259" key="1">
    <source>
        <dbReference type="Pfam" id="PF01909"/>
    </source>
</evidence>
<comment type="caution">
    <text evidence="2">The sequence shown here is derived from an EMBL/GenBank/DDBJ whole genome shotgun (WGS) entry which is preliminary data.</text>
</comment>
<reference evidence="2 3" key="1">
    <citation type="journal article" date="2016" name="Nat. Commun.">
        <title>Thousands of microbial genomes shed light on interconnected biogeochemical processes in an aquifer system.</title>
        <authorList>
            <person name="Anantharaman K."/>
            <person name="Brown C.T."/>
            <person name="Hug L.A."/>
            <person name="Sharon I."/>
            <person name="Castelle C.J."/>
            <person name="Probst A.J."/>
            <person name="Thomas B.C."/>
            <person name="Singh A."/>
            <person name="Wilkins M.J."/>
            <person name="Karaoz U."/>
            <person name="Brodie E.L."/>
            <person name="Williams K.H."/>
            <person name="Hubbard S.S."/>
            <person name="Banfield J.F."/>
        </authorList>
    </citation>
    <scope>NUCLEOTIDE SEQUENCE [LARGE SCALE GENOMIC DNA]</scope>
</reference>
<name>A0A1F4U406_UNCSA</name>
<dbReference type="PANTHER" id="PTHR33933">
    <property type="entry name" value="NUCLEOTIDYLTRANSFERASE"/>
    <property type="match status" value="1"/>
</dbReference>
<organism evidence="2 3">
    <name type="scientific">candidate division WOR-1 bacterium RIFOXYC2_FULL_46_14</name>
    <dbReference type="NCBI Taxonomy" id="1802587"/>
    <lineage>
        <taxon>Bacteria</taxon>
        <taxon>Bacillati</taxon>
        <taxon>Saganbacteria</taxon>
    </lineage>
</organism>
<evidence type="ECO:0000313" key="2">
    <source>
        <dbReference type="EMBL" id="OGC39570.1"/>
    </source>
</evidence>
<dbReference type="Gene3D" id="3.30.460.10">
    <property type="entry name" value="Beta Polymerase, domain 2"/>
    <property type="match status" value="1"/>
</dbReference>
<sequence>MPKNVKDLLIDLKKGLKNIYRDRLRTLFLYGSYARGDANAGSDLDVAVIINDFSDIGKEIETTGQLVSELSLKNNLVVSLHPVREEKWENPGSPFLLNIKKEGVAI</sequence>
<dbReference type="CDD" id="cd05403">
    <property type="entry name" value="NT_KNTase_like"/>
    <property type="match status" value="1"/>
</dbReference>
<gene>
    <name evidence="2" type="ORF">A2438_08450</name>
</gene>
<evidence type="ECO:0000313" key="3">
    <source>
        <dbReference type="Proteomes" id="UP000179242"/>
    </source>
</evidence>
<accession>A0A1F4U406</accession>
<feature type="domain" description="Polymerase nucleotidyl transferase" evidence="1">
    <location>
        <begin position="13"/>
        <end position="87"/>
    </location>
</feature>
<dbReference type="Proteomes" id="UP000179242">
    <property type="component" value="Unassembled WGS sequence"/>
</dbReference>
<protein>
    <recommendedName>
        <fullName evidence="1">Polymerase nucleotidyl transferase domain-containing protein</fullName>
    </recommendedName>
</protein>
<dbReference type="Pfam" id="PF01909">
    <property type="entry name" value="NTP_transf_2"/>
    <property type="match status" value="1"/>
</dbReference>
<proteinExistence type="predicted"/>
<dbReference type="InterPro" id="IPR043519">
    <property type="entry name" value="NT_sf"/>
</dbReference>
<dbReference type="SUPFAM" id="SSF81301">
    <property type="entry name" value="Nucleotidyltransferase"/>
    <property type="match status" value="1"/>
</dbReference>
<dbReference type="PANTHER" id="PTHR33933:SF1">
    <property type="entry name" value="PROTEIN ADENYLYLTRANSFERASE MNTA-RELATED"/>
    <property type="match status" value="1"/>
</dbReference>
<dbReference type="InterPro" id="IPR002934">
    <property type="entry name" value="Polymerase_NTP_transf_dom"/>
</dbReference>
<dbReference type="AlphaFoldDB" id="A0A1F4U406"/>
<dbReference type="EMBL" id="MEUJ01000008">
    <property type="protein sequence ID" value="OGC39570.1"/>
    <property type="molecule type" value="Genomic_DNA"/>
</dbReference>
<dbReference type="GO" id="GO:0016779">
    <property type="term" value="F:nucleotidyltransferase activity"/>
    <property type="evidence" value="ECO:0007669"/>
    <property type="project" value="InterPro"/>
</dbReference>